<protein>
    <submittedName>
        <fullName evidence="1">Uncharacterized protein</fullName>
    </submittedName>
</protein>
<reference evidence="1" key="3">
    <citation type="submission" date="2023-05" db="EMBL/GenBank/DDBJ databases">
        <authorList>
            <person name="Smith C.H."/>
        </authorList>
    </citation>
    <scope>NUCLEOTIDE SEQUENCE</scope>
    <source>
        <strain evidence="1">CHS0354</strain>
        <tissue evidence="1">Mantle</tissue>
    </source>
</reference>
<evidence type="ECO:0000313" key="2">
    <source>
        <dbReference type="Proteomes" id="UP001195483"/>
    </source>
</evidence>
<organism evidence="1 2">
    <name type="scientific">Potamilus streckersoni</name>
    <dbReference type="NCBI Taxonomy" id="2493646"/>
    <lineage>
        <taxon>Eukaryota</taxon>
        <taxon>Metazoa</taxon>
        <taxon>Spiralia</taxon>
        <taxon>Lophotrochozoa</taxon>
        <taxon>Mollusca</taxon>
        <taxon>Bivalvia</taxon>
        <taxon>Autobranchia</taxon>
        <taxon>Heteroconchia</taxon>
        <taxon>Palaeoheterodonta</taxon>
        <taxon>Unionida</taxon>
        <taxon>Unionoidea</taxon>
        <taxon>Unionidae</taxon>
        <taxon>Ambleminae</taxon>
        <taxon>Lampsilini</taxon>
        <taxon>Potamilus</taxon>
    </lineage>
</organism>
<proteinExistence type="predicted"/>
<reference evidence="1" key="2">
    <citation type="journal article" date="2021" name="Genome Biol. Evol.">
        <title>Developing a high-quality reference genome for a parasitic bivalve with doubly uniparental inheritance (Bivalvia: Unionida).</title>
        <authorList>
            <person name="Smith C.H."/>
        </authorList>
    </citation>
    <scope>NUCLEOTIDE SEQUENCE</scope>
    <source>
        <strain evidence="1">CHS0354</strain>
        <tissue evidence="1">Mantle</tissue>
    </source>
</reference>
<name>A0AAE0RWX7_9BIVA</name>
<dbReference type="Proteomes" id="UP001195483">
    <property type="component" value="Unassembled WGS sequence"/>
</dbReference>
<evidence type="ECO:0000313" key="1">
    <source>
        <dbReference type="EMBL" id="KAK3581073.1"/>
    </source>
</evidence>
<feature type="non-terminal residue" evidence="1">
    <location>
        <position position="52"/>
    </location>
</feature>
<reference evidence="1" key="1">
    <citation type="journal article" date="2021" name="Genome Biol. Evol.">
        <title>A High-Quality Reference Genome for a Parasitic Bivalve with Doubly Uniparental Inheritance (Bivalvia: Unionida).</title>
        <authorList>
            <person name="Smith C.H."/>
        </authorList>
    </citation>
    <scope>NUCLEOTIDE SEQUENCE</scope>
    <source>
        <strain evidence="1">CHS0354</strain>
    </source>
</reference>
<gene>
    <name evidence="1" type="ORF">CHS0354_033861</name>
</gene>
<dbReference type="AlphaFoldDB" id="A0AAE0RWX7"/>
<accession>A0AAE0RWX7</accession>
<comment type="caution">
    <text evidence="1">The sequence shown here is derived from an EMBL/GenBank/DDBJ whole genome shotgun (WGS) entry which is preliminary data.</text>
</comment>
<sequence length="52" mass="5806">QMCKKHERLAGGSPLHFKVLNGTRHYDVMYLVPLLPEATICMASSTVLFTVT</sequence>
<keyword evidence="2" id="KW-1185">Reference proteome</keyword>
<dbReference type="EMBL" id="JAEAOA010001977">
    <property type="protein sequence ID" value="KAK3581073.1"/>
    <property type="molecule type" value="Genomic_DNA"/>
</dbReference>
<feature type="non-terminal residue" evidence="1">
    <location>
        <position position="1"/>
    </location>
</feature>